<evidence type="ECO:0000313" key="4">
    <source>
        <dbReference type="EMBL" id="CAI8010556.1"/>
    </source>
</evidence>
<dbReference type="PROSITE" id="PS50102">
    <property type="entry name" value="RRM"/>
    <property type="match status" value="1"/>
</dbReference>
<dbReference type="SMART" id="SM00360">
    <property type="entry name" value="RRM"/>
    <property type="match status" value="1"/>
</dbReference>
<dbReference type="Proteomes" id="UP001174909">
    <property type="component" value="Unassembled WGS sequence"/>
</dbReference>
<evidence type="ECO:0000313" key="5">
    <source>
        <dbReference type="Proteomes" id="UP001174909"/>
    </source>
</evidence>
<keyword evidence="1" id="KW-0694">RNA-binding</keyword>
<proteinExistence type="predicted"/>
<protein>
    <recommendedName>
        <fullName evidence="3">RRM domain-containing protein</fullName>
    </recommendedName>
</protein>
<reference evidence="4" key="1">
    <citation type="submission" date="2023-03" db="EMBL/GenBank/DDBJ databases">
        <authorList>
            <person name="Steffen K."/>
            <person name="Cardenas P."/>
        </authorList>
    </citation>
    <scope>NUCLEOTIDE SEQUENCE</scope>
</reference>
<evidence type="ECO:0000259" key="3">
    <source>
        <dbReference type="PROSITE" id="PS50102"/>
    </source>
</evidence>
<name>A0AA35WAY2_GEOBA</name>
<comment type="caution">
    <text evidence="4">The sequence shown here is derived from an EMBL/GenBank/DDBJ whole genome shotgun (WGS) entry which is preliminary data.</text>
</comment>
<dbReference type="Pfam" id="PF00076">
    <property type="entry name" value="RRM_1"/>
    <property type="match status" value="1"/>
</dbReference>
<gene>
    <name evidence="4" type="ORF">GBAR_LOCUS6948</name>
</gene>
<accession>A0AA35WAY2</accession>
<dbReference type="EMBL" id="CASHTH010001043">
    <property type="protein sequence ID" value="CAI8010556.1"/>
    <property type="molecule type" value="Genomic_DNA"/>
</dbReference>
<feature type="domain" description="RRM" evidence="3">
    <location>
        <begin position="316"/>
        <end position="390"/>
    </location>
</feature>
<dbReference type="InterPro" id="IPR012677">
    <property type="entry name" value="Nucleotide-bd_a/b_plait_sf"/>
</dbReference>
<feature type="region of interest" description="Disordered" evidence="2">
    <location>
        <begin position="371"/>
        <end position="390"/>
    </location>
</feature>
<dbReference type="InterPro" id="IPR035979">
    <property type="entry name" value="RBD_domain_sf"/>
</dbReference>
<evidence type="ECO:0000256" key="2">
    <source>
        <dbReference type="SAM" id="MobiDB-lite"/>
    </source>
</evidence>
<organism evidence="4 5">
    <name type="scientific">Geodia barretti</name>
    <name type="common">Barrett's horny sponge</name>
    <dbReference type="NCBI Taxonomy" id="519541"/>
    <lineage>
        <taxon>Eukaryota</taxon>
        <taxon>Metazoa</taxon>
        <taxon>Porifera</taxon>
        <taxon>Demospongiae</taxon>
        <taxon>Heteroscleromorpha</taxon>
        <taxon>Tetractinellida</taxon>
        <taxon>Astrophorina</taxon>
        <taxon>Geodiidae</taxon>
        <taxon>Geodia</taxon>
    </lineage>
</organism>
<sequence length="390" mass="42711">MNSDLVKSPIPSPPVLPTYATTVSRPFHPVLHGHGPMSQCSIPIPQQSSMSQLTQSTSTTTTITDPITMATVVMDTTKILNHHRNQDDVVFPGNSNNNRSSLYGFLGTMATPDFGVGESDFSTGRQSRLSWERECVVPSGDVLEEGVRALPRYRSVGWGTTEWMGESGGITPRSDSSLSLRSCSSSDSSVVGDTVIQYGSSTVVVSTTSEKKSPNPDHTQVKLFVKYMPHCCSPEKAVSLFLAYGKVHLLEYHSEHRDKLFLIMDREGGLQAMSGLNGTRLPGSPKPLSVQLYRSVPVSTTPIVQRADSITADKTLRLFVKNVKSDTTTEEITELFSVYGRVFDVQKHPNRRNVAFVYMCEEGGNKAISSLNGFTSNQTSKPLSQQEQSH</sequence>
<evidence type="ECO:0000256" key="1">
    <source>
        <dbReference type="PROSITE-ProRule" id="PRU00176"/>
    </source>
</evidence>
<keyword evidence="5" id="KW-1185">Reference proteome</keyword>
<dbReference type="SUPFAM" id="SSF54928">
    <property type="entry name" value="RNA-binding domain, RBD"/>
    <property type="match status" value="1"/>
</dbReference>
<dbReference type="GO" id="GO:0003723">
    <property type="term" value="F:RNA binding"/>
    <property type="evidence" value="ECO:0007669"/>
    <property type="project" value="UniProtKB-UniRule"/>
</dbReference>
<dbReference type="AlphaFoldDB" id="A0AA35WAY2"/>
<dbReference type="InterPro" id="IPR000504">
    <property type="entry name" value="RRM_dom"/>
</dbReference>
<dbReference type="Gene3D" id="3.30.70.330">
    <property type="match status" value="1"/>
</dbReference>